<keyword evidence="2 5" id="KW-0812">Transmembrane</keyword>
<dbReference type="AlphaFoldDB" id="A0AAW2ZH27"/>
<dbReference type="PANTHER" id="PTHR12778">
    <property type="entry name" value="SOLUTE CARRIER FAMILY 33 ACETYL-COA TRANSPORTER -RELATED"/>
    <property type="match status" value="1"/>
</dbReference>
<feature type="transmembrane region" description="Helical" evidence="5">
    <location>
        <begin position="196"/>
        <end position="216"/>
    </location>
</feature>
<comment type="caution">
    <text evidence="6">The sequence shown here is derived from an EMBL/GenBank/DDBJ whole genome shotgun (WGS) entry which is preliminary data.</text>
</comment>
<comment type="subcellular location">
    <subcellularLocation>
        <location evidence="1">Membrane</location>
        <topology evidence="1">Multi-pass membrane protein</topology>
    </subcellularLocation>
</comment>
<feature type="transmembrane region" description="Helical" evidence="5">
    <location>
        <begin position="228"/>
        <end position="252"/>
    </location>
</feature>
<feature type="transmembrane region" description="Helical" evidence="5">
    <location>
        <begin position="495"/>
        <end position="514"/>
    </location>
</feature>
<evidence type="ECO:0000256" key="1">
    <source>
        <dbReference type="ARBA" id="ARBA00004141"/>
    </source>
</evidence>
<dbReference type="GO" id="GO:0035348">
    <property type="term" value="P:acetyl-CoA transmembrane transport"/>
    <property type="evidence" value="ECO:0007669"/>
    <property type="project" value="InterPro"/>
</dbReference>
<dbReference type="GO" id="GO:0008521">
    <property type="term" value="F:acetyl-CoA transmembrane transporter activity"/>
    <property type="evidence" value="ECO:0007669"/>
    <property type="project" value="InterPro"/>
</dbReference>
<feature type="transmembrane region" description="Helical" evidence="5">
    <location>
        <begin position="385"/>
        <end position="403"/>
    </location>
</feature>
<dbReference type="InterPro" id="IPR036259">
    <property type="entry name" value="MFS_trans_sf"/>
</dbReference>
<dbReference type="EMBL" id="JAOPGA020001463">
    <property type="protein sequence ID" value="KAL0488720.1"/>
    <property type="molecule type" value="Genomic_DNA"/>
</dbReference>
<evidence type="ECO:0000256" key="5">
    <source>
        <dbReference type="SAM" id="Phobius"/>
    </source>
</evidence>
<evidence type="ECO:0000256" key="4">
    <source>
        <dbReference type="ARBA" id="ARBA00023136"/>
    </source>
</evidence>
<keyword evidence="7" id="KW-1185">Reference proteome</keyword>
<gene>
    <name evidence="6" type="ORF">AKO1_002561</name>
</gene>
<name>A0AAW2ZH27_9EUKA</name>
<keyword evidence="4 5" id="KW-0472">Membrane</keyword>
<feature type="transmembrane region" description="Helical" evidence="5">
    <location>
        <begin position="134"/>
        <end position="153"/>
    </location>
</feature>
<reference evidence="6 7" key="1">
    <citation type="submission" date="2024-03" db="EMBL/GenBank/DDBJ databases">
        <title>The Acrasis kona genome and developmental transcriptomes reveal deep origins of eukaryotic multicellular pathways.</title>
        <authorList>
            <person name="Sheikh S."/>
            <person name="Fu C.-J."/>
            <person name="Brown M.W."/>
            <person name="Baldauf S.L."/>
        </authorList>
    </citation>
    <scope>NUCLEOTIDE SEQUENCE [LARGE SCALE GENOMIC DNA]</scope>
    <source>
        <strain evidence="6 7">ATCC MYA-3509</strain>
    </source>
</reference>
<dbReference type="InterPro" id="IPR004752">
    <property type="entry name" value="AmpG_permease/AT-1"/>
</dbReference>
<feature type="transmembrane region" description="Helical" evidence="5">
    <location>
        <begin position="359"/>
        <end position="379"/>
    </location>
</feature>
<dbReference type="Pfam" id="PF13000">
    <property type="entry name" value="Acatn"/>
    <property type="match status" value="2"/>
</dbReference>
<sequence>MRKSDTTAARQNVKDPLLKIEETLNHVKENFEETITDVQEKIEQSFTETKKQVKKTAKTYINDIPSFALLIALYAIQGLSLALVTNTIPFILQNKLNVVEFGILSLSVYPYGLKLLWAPLIDTFYIGRIGRRKSWIVASQLLCSILLLTMSFNAERLFSKHNAPIITLVITMLSILLSIQDSAIDGWTINLFHDVDIGYSALCQTIGFAAGFAVSYNGFLSLQQSGWLSFSTFLFMLSLLYLASPIALLLLVKEKQQDNDLEMIRLHNKKSTVAHAYQQIARIIKLPHVTEVLITFLVFGISFSISDSLGPVKLSYRGFEATSLLRLAPYGVPLAAATFVGTAYMASKIPPFKLWKGAFTLKLIFVGLMLLLAFAFPYIDSMDQLPALHTNLFLLVGCTYLMIGKFMGAAQTAMLINVSDAKYGATYMALFKTVLDFGNNVVGRVIHFIIESLTMKACNCESIDGSGDNAGMSVQQRVEACPPEQLKCRATVDGLLIVGGVCFVAGIVMLSFFGSRMRVLDKLNEKIWEFEGENEQELADASSTHKKKVLTATGKIRVD</sequence>
<accession>A0AAW2ZH27</accession>
<dbReference type="Gene3D" id="1.20.1250.20">
    <property type="entry name" value="MFS general substrate transporter like domains"/>
    <property type="match status" value="1"/>
</dbReference>
<evidence type="ECO:0000256" key="3">
    <source>
        <dbReference type="ARBA" id="ARBA00022989"/>
    </source>
</evidence>
<dbReference type="PANTHER" id="PTHR12778:SF9">
    <property type="entry name" value="ACETYL-COENZYME A TRANSPORTER 1"/>
    <property type="match status" value="1"/>
</dbReference>
<dbReference type="GO" id="GO:0016020">
    <property type="term" value="C:membrane"/>
    <property type="evidence" value="ECO:0007669"/>
    <property type="project" value="UniProtKB-SubCell"/>
</dbReference>
<organism evidence="6 7">
    <name type="scientific">Acrasis kona</name>
    <dbReference type="NCBI Taxonomy" id="1008807"/>
    <lineage>
        <taxon>Eukaryota</taxon>
        <taxon>Discoba</taxon>
        <taxon>Heterolobosea</taxon>
        <taxon>Tetramitia</taxon>
        <taxon>Eutetramitia</taxon>
        <taxon>Acrasidae</taxon>
        <taxon>Acrasis</taxon>
    </lineage>
</organism>
<feature type="transmembrane region" description="Helical" evidence="5">
    <location>
        <begin position="165"/>
        <end position="184"/>
    </location>
</feature>
<evidence type="ECO:0000313" key="6">
    <source>
        <dbReference type="EMBL" id="KAL0488720.1"/>
    </source>
</evidence>
<feature type="transmembrane region" description="Helical" evidence="5">
    <location>
        <begin position="330"/>
        <end position="347"/>
    </location>
</feature>
<dbReference type="SUPFAM" id="SSF103473">
    <property type="entry name" value="MFS general substrate transporter"/>
    <property type="match status" value="1"/>
</dbReference>
<dbReference type="InterPro" id="IPR024371">
    <property type="entry name" value="AcetylCoA_trans_1-like"/>
</dbReference>
<evidence type="ECO:0000256" key="2">
    <source>
        <dbReference type="ARBA" id="ARBA00022692"/>
    </source>
</evidence>
<protein>
    <submittedName>
        <fullName evidence="6">Acetyl-coenzyme A transporter</fullName>
    </submittedName>
</protein>
<dbReference type="Proteomes" id="UP001431209">
    <property type="component" value="Unassembled WGS sequence"/>
</dbReference>
<proteinExistence type="predicted"/>
<evidence type="ECO:0000313" key="7">
    <source>
        <dbReference type="Proteomes" id="UP001431209"/>
    </source>
</evidence>
<feature type="transmembrane region" description="Helical" evidence="5">
    <location>
        <begin position="108"/>
        <end position="127"/>
    </location>
</feature>
<feature type="transmembrane region" description="Helical" evidence="5">
    <location>
        <begin position="67"/>
        <end position="88"/>
    </location>
</feature>
<keyword evidence="3 5" id="KW-1133">Transmembrane helix</keyword>